<protein>
    <recommendedName>
        <fullName evidence="4">Calcineurin-like phosphoesterase domain-containing protein</fullName>
    </recommendedName>
</protein>
<keyword evidence="3" id="KW-1185">Reference proteome</keyword>
<evidence type="ECO:0000256" key="1">
    <source>
        <dbReference type="SAM" id="SignalP"/>
    </source>
</evidence>
<accession>A0A077MEX5</accession>
<dbReference type="Proteomes" id="UP000035720">
    <property type="component" value="Unassembled WGS sequence"/>
</dbReference>
<reference evidence="2 3" key="1">
    <citation type="journal article" date="2013" name="ISME J.">
        <title>A metabolic model for members of the genus Tetrasphaera involved in enhanced biological phosphorus removal.</title>
        <authorList>
            <person name="Kristiansen R."/>
            <person name="Nguyen H.T.T."/>
            <person name="Saunders A.M."/>
            <person name="Nielsen J.L."/>
            <person name="Wimmer R."/>
            <person name="Le V.Q."/>
            <person name="McIlroy S.J."/>
            <person name="Petrovski S."/>
            <person name="Seviour R.J."/>
            <person name="Calteau A."/>
            <person name="Nielsen K.L."/>
            <person name="Nielsen P.H."/>
        </authorList>
    </citation>
    <scope>NUCLEOTIDE SEQUENCE [LARGE SCALE GENOMIC DNA]</scope>
    <source>
        <strain evidence="2 3">Ben 74</strain>
    </source>
</reference>
<gene>
    <name evidence="2" type="ORF">BN13_420081</name>
</gene>
<evidence type="ECO:0008006" key="4">
    <source>
        <dbReference type="Google" id="ProtNLM"/>
    </source>
</evidence>
<feature type="signal peptide" evidence="1">
    <location>
        <begin position="1"/>
        <end position="24"/>
    </location>
</feature>
<dbReference type="AlphaFoldDB" id="A0A077MEX5"/>
<dbReference type="STRING" id="1193518.BN13_420081"/>
<feature type="chain" id="PRO_5001721184" description="Calcineurin-like phosphoesterase domain-containing protein" evidence="1">
    <location>
        <begin position="25"/>
        <end position="359"/>
    </location>
</feature>
<dbReference type="InterPro" id="IPR029052">
    <property type="entry name" value="Metallo-depent_PP-like"/>
</dbReference>
<comment type="caution">
    <text evidence="2">The sequence shown here is derived from an EMBL/GenBank/DDBJ whole genome shotgun (WGS) entry which is preliminary data.</text>
</comment>
<dbReference type="EMBL" id="CAJC01000153">
    <property type="protein sequence ID" value="CCI53627.1"/>
    <property type="molecule type" value="Genomic_DNA"/>
</dbReference>
<name>A0A077MEX5_9MICO</name>
<dbReference type="SUPFAM" id="SSF56300">
    <property type="entry name" value="Metallo-dependent phosphatases"/>
    <property type="match status" value="1"/>
</dbReference>
<evidence type="ECO:0000313" key="2">
    <source>
        <dbReference type="EMBL" id="CCI53627.1"/>
    </source>
</evidence>
<dbReference type="RefSeq" id="WP_235433983.1">
    <property type="nucleotide sequence ID" value="NZ_HF571038.1"/>
</dbReference>
<evidence type="ECO:0000313" key="3">
    <source>
        <dbReference type="Proteomes" id="UP000035720"/>
    </source>
</evidence>
<sequence>MRVRSFAPAAAAVAALATFLPAQASPAPSVAPAGTVPASAASVSTAFGAVPADGKATPYRFAVIGDMPYGSTQLAQMPAWISKINAQNPVMTFHVGDIKTSARRCDSYYMTKILTLFNRFNTALIYTPGDNEWADCHQKASGSYNPLERLAKLRSVMYPTPGRTLGKAPLPVSSQSSSGFPENVRLARDGIVYVVVHSVGANDDLEVWTGRNNVTPAQRAEETKRMGSATHTIAAAFQQAKDTGAKAVVIVLHVDMFDPTHTPVPAKLTAYKPLVQTLITQANQFRGQVYLFNGDSHEYNVDNPLQSGSKWLSIYGVNGYSTKLQRITVDGDQNVRSFLLVTANSGATGPVLSWTSVPF</sequence>
<organism evidence="2 3">
    <name type="scientific">Nostocoides jenkinsii Ben 74</name>
    <dbReference type="NCBI Taxonomy" id="1193518"/>
    <lineage>
        <taxon>Bacteria</taxon>
        <taxon>Bacillati</taxon>
        <taxon>Actinomycetota</taxon>
        <taxon>Actinomycetes</taxon>
        <taxon>Micrococcales</taxon>
        <taxon>Intrasporangiaceae</taxon>
        <taxon>Nostocoides</taxon>
    </lineage>
</organism>
<proteinExistence type="predicted"/>
<keyword evidence="1" id="KW-0732">Signal</keyword>